<protein>
    <submittedName>
        <fullName evidence="1">Uncharacterized protein</fullName>
    </submittedName>
</protein>
<accession>A0A6J4PTI3</accession>
<sequence length="40" mass="4379">MLHSISSIDQKTRSKALNGFAMGMKNLMIKKLATEDIAKG</sequence>
<organism evidence="1">
    <name type="scientific">uncultured Leptolyngbya sp</name>
    <dbReference type="NCBI Taxonomy" id="332963"/>
    <lineage>
        <taxon>Bacteria</taxon>
        <taxon>Bacillati</taxon>
        <taxon>Cyanobacteriota</taxon>
        <taxon>Cyanophyceae</taxon>
        <taxon>Leptolyngbyales</taxon>
        <taxon>Leptolyngbyaceae</taxon>
        <taxon>Leptolyngbya group</taxon>
        <taxon>Leptolyngbya</taxon>
        <taxon>environmental samples</taxon>
    </lineage>
</organism>
<proteinExistence type="predicted"/>
<dbReference type="AlphaFoldDB" id="A0A6J4PTI3"/>
<reference evidence="1" key="1">
    <citation type="submission" date="2020-02" db="EMBL/GenBank/DDBJ databases">
        <authorList>
            <person name="Meier V. D."/>
        </authorList>
    </citation>
    <scope>NUCLEOTIDE SEQUENCE</scope>
    <source>
        <strain evidence="1">AVDCRST_MAG94</strain>
    </source>
</reference>
<name>A0A6J4PTI3_9CYAN</name>
<evidence type="ECO:0000313" key="1">
    <source>
        <dbReference type="EMBL" id="CAA9423431.1"/>
    </source>
</evidence>
<dbReference type="EMBL" id="CADCTY010002443">
    <property type="protein sequence ID" value="CAA9423431.1"/>
    <property type="molecule type" value="Genomic_DNA"/>
</dbReference>
<gene>
    <name evidence="1" type="ORF">AVDCRST_MAG94-7136</name>
</gene>